<keyword evidence="4" id="KW-1185">Reference proteome</keyword>
<dbReference type="CDD" id="cd09917">
    <property type="entry name" value="F-box_SF"/>
    <property type="match status" value="1"/>
</dbReference>
<dbReference type="InterPro" id="IPR001810">
    <property type="entry name" value="F-box_dom"/>
</dbReference>
<feature type="region of interest" description="Disordered" evidence="1">
    <location>
        <begin position="1"/>
        <end position="49"/>
    </location>
</feature>
<protein>
    <recommendedName>
        <fullName evidence="2">F-box domain-containing protein</fullName>
    </recommendedName>
</protein>
<evidence type="ECO:0000256" key="1">
    <source>
        <dbReference type="SAM" id="MobiDB-lite"/>
    </source>
</evidence>
<dbReference type="AlphaFoldDB" id="A0AAN8RK11"/>
<dbReference type="Proteomes" id="UP001307849">
    <property type="component" value="Unassembled WGS sequence"/>
</dbReference>
<dbReference type="SUPFAM" id="SSF81383">
    <property type="entry name" value="F-box domain"/>
    <property type="match status" value="1"/>
</dbReference>
<dbReference type="Gene3D" id="1.20.1280.50">
    <property type="match status" value="1"/>
</dbReference>
<comment type="caution">
    <text evidence="3">The sequence shown here is derived from an EMBL/GenBank/DDBJ whole genome shotgun (WGS) entry which is preliminary data.</text>
</comment>
<evidence type="ECO:0000313" key="4">
    <source>
        <dbReference type="Proteomes" id="UP001307849"/>
    </source>
</evidence>
<dbReference type="InterPro" id="IPR036047">
    <property type="entry name" value="F-box-like_dom_sf"/>
</dbReference>
<dbReference type="PROSITE" id="PS50181">
    <property type="entry name" value="FBOX"/>
    <property type="match status" value="1"/>
</dbReference>
<organism evidence="3 4">
    <name type="scientific">Arthrobotrys conoides</name>
    <dbReference type="NCBI Taxonomy" id="74498"/>
    <lineage>
        <taxon>Eukaryota</taxon>
        <taxon>Fungi</taxon>
        <taxon>Dikarya</taxon>
        <taxon>Ascomycota</taxon>
        <taxon>Pezizomycotina</taxon>
        <taxon>Orbiliomycetes</taxon>
        <taxon>Orbiliales</taxon>
        <taxon>Orbiliaceae</taxon>
        <taxon>Arthrobotrys</taxon>
    </lineage>
</organism>
<dbReference type="EMBL" id="JAVHJM010000012">
    <property type="protein sequence ID" value="KAK6500899.1"/>
    <property type="molecule type" value="Genomic_DNA"/>
</dbReference>
<proteinExistence type="predicted"/>
<feature type="domain" description="F-box" evidence="2">
    <location>
        <begin position="55"/>
        <end position="106"/>
    </location>
</feature>
<name>A0AAN8RK11_9PEZI</name>
<evidence type="ECO:0000313" key="3">
    <source>
        <dbReference type="EMBL" id="KAK6500899.1"/>
    </source>
</evidence>
<gene>
    <name evidence="3" type="ORF">TWF506_003659</name>
</gene>
<sequence>MKKFLKLLWPPSAPKSDPEPEDSWSESSWDMTQNPTSSNTAYQLPEFIHPPPPDNIPLPTLPAEIHLQILEHTDWKDHPGFSRVCKLWHHFLKTSPKILESHYEDYNKLYDESWQSSLLKNRPRPYVHRVVEHLETFIRGRSGKFYPGKIQLKDPRDQYGGGWNFSNHPSKALSVKWINPKCRFLKPFDYSFFKDEPLVRYTKGEGAKIDIRTTEISYASEDGHLAHNRISQTPKISENNTVGDYINEISSLINCEDATVAHRVPAGMKQNYNVVWVSVHSGLMIAVGLKFTFRGVYYEVAKNSYVY</sequence>
<accession>A0AAN8RK11</accession>
<evidence type="ECO:0000259" key="2">
    <source>
        <dbReference type="PROSITE" id="PS50181"/>
    </source>
</evidence>
<reference evidence="3 4" key="1">
    <citation type="submission" date="2019-10" db="EMBL/GenBank/DDBJ databases">
        <authorList>
            <person name="Palmer J.M."/>
        </authorList>
    </citation>
    <scope>NUCLEOTIDE SEQUENCE [LARGE SCALE GENOMIC DNA]</scope>
    <source>
        <strain evidence="3 4">TWF506</strain>
    </source>
</reference>
<dbReference type="Pfam" id="PF00646">
    <property type="entry name" value="F-box"/>
    <property type="match status" value="1"/>
</dbReference>
<feature type="compositionally biased region" description="Polar residues" evidence="1">
    <location>
        <begin position="31"/>
        <end position="42"/>
    </location>
</feature>